<dbReference type="VEuPathDB" id="VectorBase:AMAM024128"/>
<keyword evidence="3" id="KW-1185">Reference proteome</keyword>
<protein>
    <submittedName>
        <fullName evidence="2">Uncharacterized protein</fullName>
    </submittedName>
</protein>
<dbReference type="EnsemblMetazoa" id="AMAM024128-RA">
    <property type="protein sequence ID" value="AMAM024128-PA"/>
    <property type="gene ID" value="AMAM024128"/>
</dbReference>
<evidence type="ECO:0000256" key="1">
    <source>
        <dbReference type="SAM" id="MobiDB-lite"/>
    </source>
</evidence>
<dbReference type="AlphaFoldDB" id="A0A182TCJ2"/>
<reference evidence="3" key="1">
    <citation type="submission" date="2013-09" db="EMBL/GenBank/DDBJ databases">
        <title>The Genome Sequence of Anopheles maculatus species B.</title>
        <authorList>
            <consortium name="The Broad Institute Genomics Platform"/>
            <person name="Neafsey D.E."/>
            <person name="Besansky N."/>
            <person name="Howell P."/>
            <person name="Walton C."/>
            <person name="Young S.K."/>
            <person name="Zeng Q."/>
            <person name="Gargeya S."/>
            <person name="Fitzgerald M."/>
            <person name="Haas B."/>
            <person name="Abouelleil A."/>
            <person name="Allen A.W."/>
            <person name="Alvarado L."/>
            <person name="Arachchi H.M."/>
            <person name="Berlin A.M."/>
            <person name="Chapman S.B."/>
            <person name="Gainer-Dewar J."/>
            <person name="Goldberg J."/>
            <person name="Griggs A."/>
            <person name="Gujja S."/>
            <person name="Hansen M."/>
            <person name="Howarth C."/>
            <person name="Imamovic A."/>
            <person name="Ireland A."/>
            <person name="Larimer J."/>
            <person name="McCowan C."/>
            <person name="Murphy C."/>
            <person name="Pearson M."/>
            <person name="Poon T.W."/>
            <person name="Priest M."/>
            <person name="Roberts A."/>
            <person name="Saif S."/>
            <person name="Shea T."/>
            <person name="Sisk P."/>
            <person name="Sykes S."/>
            <person name="Wortman J."/>
            <person name="Nusbaum C."/>
            <person name="Birren B."/>
        </authorList>
    </citation>
    <scope>NUCLEOTIDE SEQUENCE [LARGE SCALE GENOMIC DNA]</scope>
    <source>
        <strain evidence="3">maculatus3</strain>
    </source>
</reference>
<feature type="region of interest" description="Disordered" evidence="1">
    <location>
        <begin position="87"/>
        <end position="147"/>
    </location>
</feature>
<sequence>MEIHDSVYYTCPYCDRGPLKAKASLRKHLYNSHADRAPPKEQMNKFITTLVEDMLTFKTIFPTEDGSIGESSMIDEQIDQMVLENCDQSSTCSSSNNTTATNVQMPVQNHDTEKKRKAGTDGRELHRQQEQQQQHMLTQRTTMAVSA</sequence>
<feature type="compositionally biased region" description="Basic and acidic residues" evidence="1">
    <location>
        <begin position="110"/>
        <end position="129"/>
    </location>
</feature>
<feature type="compositionally biased region" description="Low complexity" evidence="1">
    <location>
        <begin position="89"/>
        <end position="102"/>
    </location>
</feature>
<accession>A0A182TCJ2</accession>
<name>A0A182TCJ2_9DIPT</name>
<feature type="compositionally biased region" description="Low complexity" evidence="1">
    <location>
        <begin position="130"/>
        <end position="147"/>
    </location>
</feature>
<evidence type="ECO:0000313" key="3">
    <source>
        <dbReference type="Proteomes" id="UP000075901"/>
    </source>
</evidence>
<organism evidence="2 3">
    <name type="scientific">Anopheles maculatus</name>
    <dbReference type="NCBI Taxonomy" id="74869"/>
    <lineage>
        <taxon>Eukaryota</taxon>
        <taxon>Metazoa</taxon>
        <taxon>Ecdysozoa</taxon>
        <taxon>Arthropoda</taxon>
        <taxon>Hexapoda</taxon>
        <taxon>Insecta</taxon>
        <taxon>Pterygota</taxon>
        <taxon>Neoptera</taxon>
        <taxon>Endopterygota</taxon>
        <taxon>Diptera</taxon>
        <taxon>Nematocera</taxon>
        <taxon>Culicoidea</taxon>
        <taxon>Culicidae</taxon>
        <taxon>Anophelinae</taxon>
        <taxon>Anopheles</taxon>
        <taxon>Anopheles maculatus group</taxon>
    </lineage>
</organism>
<evidence type="ECO:0000313" key="2">
    <source>
        <dbReference type="EnsemblMetazoa" id="AMAM024128-PA"/>
    </source>
</evidence>
<reference evidence="2" key="2">
    <citation type="submission" date="2020-05" db="UniProtKB">
        <authorList>
            <consortium name="EnsemblMetazoa"/>
        </authorList>
    </citation>
    <scope>IDENTIFICATION</scope>
    <source>
        <strain evidence="2">maculatus3</strain>
    </source>
</reference>
<proteinExistence type="predicted"/>
<dbReference type="Proteomes" id="UP000075901">
    <property type="component" value="Unassembled WGS sequence"/>
</dbReference>